<dbReference type="KEGG" id="ssan:NX02_05860"/>
<accession>W0A8T9</accession>
<sequence>MMAAPIGAQQPVLPAPDRDPLKVDMATDPVVRLIGTIGLPETFVDRIHLAVDQHPALTEARASRAEAVAARGEAKAQRFPQGEFNVSTFRTLAREFSNDPQNIIERSRARQRTDATVTISAPVWDFGATVERISAARARVESAEAGVAATADDVSLRAIVAWYDVFAYRALVSVASAYAASQTELGAAVEERIRQGVSAPGDRAEVDSYVAIGASRLANYRRQLANAEARYTELMGAPPPPMMNGPHRAAWPALDRERAVAAAGETPAVRAAYAAARAADMDAEAVRSENLPTVIAGVDAGRYGVFETDRDYDVRARLGLRYRLFGGRNFRARQASARAVTAEARAARLRIEAERDASIAWSDLEALKVARDAQERSYGAARLSRDVLAERFRVSRGSLIGVLQGEDNFFQSAAQYILAEVELEVARYALMSRMGELLPALGLNPSPRLDWDKGDR</sequence>
<dbReference type="GO" id="GO:1990281">
    <property type="term" value="C:efflux pump complex"/>
    <property type="evidence" value="ECO:0007669"/>
    <property type="project" value="TreeGrafter"/>
</dbReference>
<keyword evidence="7" id="KW-0998">Cell outer membrane</keyword>
<keyword evidence="6" id="KW-0472">Membrane</keyword>
<dbReference type="InterPro" id="IPR003423">
    <property type="entry name" value="OMP_efflux"/>
</dbReference>
<evidence type="ECO:0000256" key="2">
    <source>
        <dbReference type="ARBA" id="ARBA00007613"/>
    </source>
</evidence>
<dbReference type="Gene3D" id="1.20.1600.10">
    <property type="entry name" value="Outer membrane efflux proteins (OEP)"/>
    <property type="match status" value="1"/>
</dbReference>
<dbReference type="Pfam" id="PF02321">
    <property type="entry name" value="OEP"/>
    <property type="match status" value="1"/>
</dbReference>
<keyword evidence="10" id="KW-1185">Reference proteome</keyword>
<dbReference type="GO" id="GO:0015562">
    <property type="term" value="F:efflux transmembrane transporter activity"/>
    <property type="evidence" value="ECO:0007669"/>
    <property type="project" value="InterPro"/>
</dbReference>
<gene>
    <name evidence="9" type="ORF">NX02_05860</name>
</gene>
<evidence type="ECO:0000256" key="4">
    <source>
        <dbReference type="ARBA" id="ARBA00022452"/>
    </source>
</evidence>
<keyword evidence="3" id="KW-0813">Transport</keyword>
<dbReference type="PANTHER" id="PTHR30026">
    <property type="entry name" value="OUTER MEMBRANE PROTEIN TOLC"/>
    <property type="match status" value="1"/>
</dbReference>
<evidence type="ECO:0000256" key="7">
    <source>
        <dbReference type="ARBA" id="ARBA00023237"/>
    </source>
</evidence>
<dbReference type="SUPFAM" id="SSF56954">
    <property type="entry name" value="Outer membrane efflux proteins (OEP)"/>
    <property type="match status" value="1"/>
</dbReference>
<dbReference type="AlphaFoldDB" id="W0A8T9"/>
<organism evidence="9 10">
    <name type="scientific">Sphingomonas sanxanigenens DSM 19645 = NX02</name>
    <dbReference type="NCBI Taxonomy" id="1123269"/>
    <lineage>
        <taxon>Bacteria</taxon>
        <taxon>Pseudomonadati</taxon>
        <taxon>Pseudomonadota</taxon>
        <taxon>Alphaproteobacteria</taxon>
        <taxon>Sphingomonadales</taxon>
        <taxon>Sphingomonadaceae</taxon>
        <taxon>Sphingomonas</taxon>
    </lineage>
</organism>
<dbReference type="eggNOG" id="COG1538">
    <property type="taxonomic scope" value="Bacteria"/>
</dbReference>
<dbReference type="InterPro" id="IPR051906">
    <property type="entry name" value="TolC-like"/>
</dbReference>
<comment type="similarity">
    <text evidence="2">Belongs to the outer membrane factor (OMF) (TC 1.B.17) family.</text>
</comment>
<evidence type="ECO:0000256" key="8">
    <source>
        <dbReference type="SAM" id="MobiDB-lite"/>
    </source>
</evidence>
<dbReference type="HOGENOM" id="CLU_557675_0_0_5"/>
<evidence type="ECO:0000256" key="6">
    <source>
        <dbReference type="ARBA" id="ARBA00023136"/>
    </source>
</evidence>
<feature type="region of interest" description="Disordered" evidence="8">
    <location>
        <begin position="1"/>
        <end position="20"/>
    </location>
</feature>
<reference evidence="9 10" key="1">
    <citation type="submission" date="2013-07" db="EMBL/GenBank/DDBJ databases">
        <title>Completed genome of Sphingomonas sanxanigenens NX02.</title>
        <authorList>
            <person name="Ma T."/>
            <person name="Huang H."/>
            <person name="Wu M."/>
            <person name="Li X."/>
            <person name="Li G."/>
        </authorList>
    </citation>
    <scope>NUCLEOTIDE SEQUENCE [LARGE SCALE GENOMIC DNA]</scope>
    <source>
        <strain evidence="9 10">NX02</strain>
    </source>
</reference>
<dbReference type="STRING" id="1123269.NX02_05860"/>
<name>W0A8T9_9SPHN</name>
<evidence type="ECO:0000256" key="5">
    <source>
        <dbReference type="ARBA" id="ARBA00022692"/>
    </source>
</evidence>
<keyword evidence="4" id="KW-1134">Transmembrane beta strand</keyword>
<evidence type="ECO:0000313" key="10">
    <source>
        <dbReference type="Proteomes" id="UP000018851"/>
    </source>
</evidence>
<evidence type="ECO:0000256" key="1">
    <source>
        <dbReference type="ARBA" id="ARBA00004442"/>
    </source>
</evidence>
<dbReference type="GO" id="GO:0015288">
    <property type="term" value="F:porin activity"/>
    <property type="evidence" value="ECO:0007669"/>
    <property type="project" value="TreeGrafter"/>
</dbReference>
<dbReference type="Proteomes" id="UP000018851">
    <property type="component" value="Chromosome"/>
</dbReference>
<protein>
    <recommendedName>
        <fullName evidence="11">Transporter</fullName>
    </recommendedName>
</protein>
<dbReference type="EMBL" id="CP006644">
    <property type="protein sequence ID" value="AHE52907.1"/>
    <property type="molecule type" value="Genomic_DNA"/>
</dbReference>
<evidence type="ECO:0000313" key="9">
    <source>
        <dbReference type="EMBL" id="AHE52907.1"/>
    </source>
</evidence>
<proteinExistence type="inferred from homology"/>
<dbReference type="PANTHER" id="PTHR30026:SF22">
    <property type="entry name" value="OUTER MEMBRANE EFFLUX PROTEIN"/>
    <property type="match status" value="1"/>
</dbReference>
<evidence type="ECO:0008006" key="11">
    <source>
        <dbReference type="Google" id="ProtNLM"/>
    </source>
</evidence>
<dbReference type="GO" id="GO:0009279">
    <property type="term" value="C:cell outer membrane"/>
    <property type="evidence" value="ECO:0007669"/>
    <property type="project" value="UniProtKB-SubCell"/>
</dbReference>
<dbReference type="PATRIC" id="fig|1123269.5.peg.1131"/>
<keyword evidence="5" id="KW-0812">Transmembrane</keyword>
<comment type="subcellular location">
    <subcellularLocation>
        <location evidence="1">Cell outer membrane</location>
    </subcellularLocation>
</comment>
<evidence type="ECO:0000256" key="3">
    <source>
        <dbReference type="ARBA" id="ARBA00022448"/>
    </source>
</evidence>